<evidence type="ECO:0000256" key="1">
    <source>
        <dbReference type="ARBA" id="ARBA00008366"/>
    </source>
</evidence>
<gene>
    <name evidence="7" type="ORF">CLOSTHATH_03689</name>
</gene>
<keyword evidence="2 5" id="KW-0285">Flavoprotein</keyword>
<evidence type="ECO:0000259" key="6">
    <source>
        <dbReference type="Pfam" id="PF00881"/>
    </source>
</evidence>
<protein>
    <submittedName>
        <fullName evidence="7">Nitroreductase family protein</fullName>
    </submittedName>
</protein>
<dbReference type="InterPro" id="IPR029479">
    <property type="entry name" value="Nitroreductase"/>
</dbReference>
<evidence type="ECO:0000256" key="4">
    <source>
        <dbReference type="ARBA" id="ARBA00023002"/>
    </source>
</evidence>
<proteinExistence type="inferred from homology"/>
<keyword evidence="4 5" id="KW-0560">Oxidoreductase</keyword>
<dbReference type="PANTHER" id="PTHR43425">
    <property type="entry name" value="OXYGEN-INSENSITIVE NADPH NITROREDUCTASE"/>
    <property type="match status" value="1"/>
</dbReference>
<evidence type="ECO:0000256" key="5">
    <source>
        <dbReference type="PIRNR" id="PIRNR005426"/>
    </source>
</evidence>
<evidence type="ECO:0000256" key="2">
    <source>
        <dbReference type="ARBA" id="ARBA00022630"/>
    </source>
</evidence>
<dbReference type="SUPFAM" id="SSF55469">
    <property type="entry name" value="FMN-dependent nitroreductase-like"/>
    <property type="match status" value="1"/>
</dbReference>
<accession>D3AJ99</accession>
<evidence type="ECO:0000313" key="8">
    <source>
        <dbReference type="Proteomes" id="UP000004968"/>
    </source>
</evidence>
<dbReference type="Gene3D" id="3.40.109.10">
    <property type="entry name" value="NADH Oxidase"/>
    <property type="match status" value="1"/>
</dbReference>
<dbReference type="PANTHER" id="PTHR43425:SF2">
    <property type="entry name" value="OXYGEN-INSENSITIVE NADPH NITROREDUCTASE"/>
    <property type="match status" value="1"/>
</dbReference>
<evidence type="ECO:0000313" key="7">
    <source>
        <dbReference type="EMBL" id="EFC98120.1"/>
    </source>
</evidence>
<dbReference type="EMBL" id="ACIO01000309">
    <property type="protein sequence ID" value="EFC98120.1"/>
    <property type="molecule type" value="Genomic_DNA"/>
</dbReference>
<sequence>MQGGNDNMNQTIQELYERKSVRAYEERPIEPEKKEMVIQAAIQAPSAGNMTLYSIIDVTDQKLKETLAVTCDNQPFIAKAPMVLVFCADYQKWYDLFLQREEEVRKPGMGDFMLASCDALIAAQNAVTAAQALGIGSCYIGDIMERYETHRDLLHLPKYVVPTAMVVFGYPTKQQEEREKPVRLPAQAVVSENTYRRQEASEYAEYLSDRQGKTEEEFDRWLHAFCKRKWNSDFSAEMSRSVEVMMRQWAE</sequence>
<dbReference type="Proteomes" id="UP000004968">
    <property type="component" value="Unassembled WGS sequence"/>
</dbReference>
<keyword evidence="5" id="KW-0521">NADP</keyword>
<name>D3AJ99_9FIRM</name>
<evidence type="ECO:0000256" key="3">
    <source>
        <dbReference type="ARBA" id="ARBA00022643"/>
    </source>
</evidence>
<keyword evidence="3 5" id="KW-0288">FMN</keyword>
<organism evidence="7 8">
    <name type="scientific">Hungatella hathewayi DSM 13479</name>
    <dbReference type="NCBI Taxonomy" id="566550"/>
    <lineage>
        <taxon>Bacteria</taxon>
        <taxon>Bacillati</taxon>
        <taxon>Bacillota</taxon>
        <taxon>Clostridia</taxon>
        <taxon>Lachnospirales</taxon>
        <taxon>Lachnospiraceae</taxon>
        <taxon>Hungatella</taxon>
    </lineage>
</organism>
<comment type="similarity">
    <text evidence="1 5">Belongs to the flavin oxidoreductase frp family.</text>
</comment>
<dbReference type="InterPro" id="IPR016446">
    <property type="entry name" value="Flavin_OxRdtase_Frp"/>
</dbReference>
<feature type="domain" description="Nitroreductase" evidence="6">
    <location>
        <begin position="16"/>
        <end position="170"/>
    </location>
</feature>
<dbReference type="Pfam" id="PF00881">
    <property type="entry name" value="Nitroreductase"/>
    <property type="match status" value="1"/>
</dbReference>
<comment type="caution">
    <text evidence="7">The sequence shown here is derived from an EMBL/GenBank/DDBJ whole genome shotgun (WGS) entry which is preliminary data.</text>
</comment>
<dbReference type="PIRSF" id="PIRSF005426">
    <property type="entry name" value="Frp"/>
    <property type="match status" value="1"/>
</dbReference>
<dbReference type="AlphaFoldDB" id="D3AJ99"/>
<reference evidence="7 8" key="1">
    <citation type="submission" date="2010-01" db="EMBL/GenBank/DDBJ databases">
        <authorList>
            <person name="Weinstock G."/>
            <person name="Sodergren E."/>
            <person name="Clifton S."/>
            <person name="Fulton L."/>
            <person name="Fulton B."/>
            <person name="Courtney L."/>
            <person name="Fronick C."/>
            <person name="Harrison M."/>
            <person name="Strong C."/>
            <person name="Farmer C."/>
            <person name="Delahaunty K."/>
            <person name="Markovic C."/>
            <person name="Hall O."/>
            <person name="Minx P."/>
            <person name="Tomlinson C."/>
            <person name="Mitreva M."/>
            <person name="Nelson J."/>
            <person name="Hou S."/>
            <person name="Wollam A."/>
            <person name="Pepin K.H."/>
            <person name="Johnson M."/>
            <person name="Bhonagiri V."/>
            <person name="Nash W.E."/>
            <person name="Warren W."/>
            <person name="Chinwalla A."/>
            <person name="Mardis E.R."/>
            <person name="Wilson R.K."/>
        </authorList>
    </citation>
    <scope>NUCLEOTIDE SEQUENCE [LARGE SCALE GENOMIC DNA]</scope>
    <source>
        <strain evidence="7 8">DSM 13479</strain>
    </source>
</reference>
<dbReference type="InterPro" id="IPR000415">
    <property type="entry name" value="Nitroreductase-like"/>
</dbReference>
<dbReference type="HOGENOM" id="CLU_070764_0_1_9"/>
<dbReference type="GO" id="GO:0016491">
    <property type="term" value="F:oxidoreductase activity"/>
    <property type="evidence" value="ECO:0007669"/>
    <property type="project" value="UniProtKB-UniRule"/>
</dbReference>